<evidence type="ECO:0000313" key="2">
    <source>
        <dbReference type="EMBL" id="MDX2910570.1"/>
    </source>
</evidence>
<dbReference type="Proteomes" id="UP001271723">
    <property type="component" value="Unassembled WGS sequence"/>
</dbReference>
<name>A0ABU4L528_9ACTN</name>
<organism evidence="2 3">
    <name type="scientific">Streptomyces griseiscabiei</name>
    <dbReference type="NCBI Taxonomy" id="2993540"/>
    <lineage>
        <taxon>Bacteria</taxon>
        <taxon>Bacillati</taxon>
        <taxon>Actinomycetota</taxon>
        <taxon>Actinomycetes</taxon>
        <taxon>Kitasatosporales</taxon>
        <taxon>Streptomycetaceae</taxon>
        <taxon>Streptomyces</taxon>
    </lineage>
</organism>
<dbReference type="GO" id="GO:0016787">
    <property type="term" value="F:hydrolase activity"/>
    <property type="evidence" value="ECO:0007669"/>
    <property type="project" value="UniProtKB-KW"/>
</dbReference>
<feature type="domain" description="AB hydrolase-1" evidence="1">
    <location>
        <begin position="11"/>
        <end position="221"/>
    </location>
</feature>
<protein>
    <submittedName>
        <fullName evidence="2">Alpha/beta fold hydrolase</fullName>
    </submittedName>
</protein>
<evidence type="ECO:0000259" key="1">
    <source>
        <dbReference type="Pfam" id="PF12697"/>
    </source>
</evidence>
<evidence type="ECO:0000313" key="3">
    <source>
        <dbReference type="Proteomes" id="UP001271723"/>
    </source>
</evidence>
<dbReference type="SUPFAM" id="SSF53474">
    <property type="entry name" value="alpha/beta-Hydrolases"/>
    <property type="match status" value="1"/>
</dbReference>
<dbReference type="EMBL" id="JARAVY010000006">
    <property type="protein sequence ID" value="MDX2910570.1"/>
    <property type="molecule type" value="Genomic_DNA"/>
</dbReference>
<comment type="caution">
    <text evidence="2">The sequence shown here is derived from an EMBL/GenBank/DDBJ whole genome shotgun (WGS) entry which is preliminary data.</text>
</comment>
<dbReference type="PANTHER" id="PTHR37017">
    <property type="entry name" value="AB HYDROLASE-1 DOMAIN-CONTAINING PROTEIN-RELATED"/>
    <property type="match status" value="1"/>
</dbReference>
<dbReference type="RefSeq" id="WP_086757903.1">
    <property type="nucleotide sequence ID" value="NZ_JAGJBZ010000002.1"/>
</dbReference>
<gene>
    <name evidence="2" type="ORF">PV517_17930</name>
</gene>
<keyword evidence="3" id="KW-1185">Reference proteome</keyword>
<dbReference type="PANTHER" id="PTHR37017:SF11">
    <property type="entry name" value="ESTERASE_LIPASE_THIOESTERASE DOMAIN-CONTAINING PROTEIN"/>
    <property type="match status" value="1"/>
</dbReference>
<reference evidence="2 3" key="1">
    <citation type="journal article" date="2023" name="Microb. Genom.">
        <title>Mesoterricola silvestris gen. nov., sp. nov., Mesoterricola sediminis sp. nov., Geothrix oryzae sp. nov., Geothrix edaphica sp. nov., Geothrix rubra sp. nov., and Geothrix limicola sp. nov., six novel members of Acidobacteriota isolated from soils.</title>
        <authorList>
            <person name="Weisberg A.J."/>
            <person name="Pearce E."/>
            <person name="Kramer C.G."/>
            <person name="Chang J.H."/>
            <person name="Clarke C.R."/>
        </authorList>
    </citation>
    <scope>NUCLEOTIDE SEQUENCE [LARGE SCALE GENOMIC DNA]</scope>
    <source>
        <strain evidence="2 3">NRRL_B-2795</strain>
    </source>
</reference>
<sequence length="240" mass="25432">MSRSPTTGPVVLLVHGAHHGAWCWEEVTARLGAAGVRSHAIDLPFTSFSDDTEAVRAAVREATAHGPVMVVAHSYGGLPVSAGGHLAARLVYVAARMPLSGESPAQLTPAWNDPAFHRSVRMAPDGTVTLLPSAREALYSATPSRHAEHAATLWRPMRSRVPDLALDDPAWLTVPSAYVVCAADRTVRPQAQRACAARAATRTELDCDHSPFYSAPGQLAQFLGAQAGLVVHDGEMHGTV</sequence>
<dbReference type="Pfam" id="PF12697">
    <property type="entry name" value="Abhydrolase_6"/>
    <property type="match status" value="1"/>
</dbReference>
<accession>A0ABU4L528</accession>
<dbReference type="InterPro" id="IPR000073">
    <property type="entry name" value="AB_hydrolase_1"/>
</dbReference>
<dbReference type="InterPro" id="IPR029058">
    <property type="entry name" value="AB_hydrolase_fold"/>
</dbReference>
<proteinExistence type="predicted"/>
<dbReference type="Gene3D" id="3.40.50.1820">
    <property type="entry name" value="alpha/beta hydrolase"/>
    <property type="match status" value="1"/>
</dbReference>
<dbReference type="InterPro" id="IPR052897">
    <property type="entry name" value="Sec-Metab_Biosynth_Hydrolase"/>
</dbReference>
<keyword evidence="2" id="KW-0378">Hydrolase</keyword>